<accession>A0A7C4YI33</accession>
<dbReference type="GO" id="GO:0016891">
    <property type="term" value="F:RNA endonuclease activity producing 5'-phosphomonoesters, hydrolytic mechanism"/>
    <property type="evidence" value="ECO:0007669"/>
    <property type="project" value="TreeGrafter"/>
</dbReference>
<dbReference type="EMBL" id="DTHG01000050">
    <property type="protein sequence ID" value="HGW91709.1"/>
    <property type="molecule type" value="Genomic_DNA"/>
</dbReference>
<keyword evidence="5" id="KW-0442">Lipid degradation</keyword>
<dbReference type="PANTHER" id="PTHR43856">
    <property type="entry name" value="CARDIOLIPIN HYDROLASE"/>
    <property type="match status" value="1"/>
</dbReference>
<dbReference type="GO" id="GO:0016042">
    <property type="term" value="P:lipid catabolic process"/>
    <property type="evidence" value="ECO:0007669"/>
    <property type="project" value="UniProtKB-KW"/>
</dbReference>
<sequence length="181" mass="20838">MIFLFLFLSDVEEIKYIGNREYIPNVVETIKKAKHTVDIVMYSAGYYPTHPEGPDRLLYGAMFDAVKRGVRVRVILESANWNLSNTRKNEIAANYLKEGGVEIFWDPPDITTHSKIVIVDTLYCVVGSTNWTYYAFAHNNESSVLVKSRELGERMNQFFEDLLRVSTKTLNIEEESGEEEL</sequence>
<dbReference type="InterPro" id="IPR001736">
    <property type="entry name" value="PLipase_D/transphosphatidylase"/>
</dbReference>
<evidence type="ECO:0000256" key="6">
    <source>
        <dbReference type="ARBA" id="ARBA00023098"/>
    </source>
</evidence>
<name>A0A7C4YI33_UNCW3</name>
<evidence type="ECO:0000256" key="3">
    <source>
        <dbReference type="ARBA" id="ARBA00012027"/>
    </source>
</evidence>
<dbReference type="AlphaFoldDB" id="A0A7C4YI33"/>
<comment type="similarity">
    <text evidence="2">Belongs to the phospholipase D family.</text>
</comment>
<reference evidence="8" key="1">
    <citation type="journal article" date="2020" name="mSystems">
        <title>Genome- and Community-Level Interaction Insights into Carbon Utilization and Element Cycling Functions of Hydrothermarchaeota in Hydrothermal Sediment.</title>
        <authorList>
            <person name="Zhou Z."/>
            <person name="Liu Y."/>
            <person name="Xu W."/>
            <person name="Pan J."/>
            <person name="Luo Z.H."/>
            <person name="Li M."/>
        </authorList>
    </citation>
    <scope>NUCLEOTIDE SEQUENCE [LARGE SCALE GENOMIC DNA]</scope>
    <source>
        <strain evidence="8">SpSt-780</strain>
    </source>
</reference>
<keyword evidence="6" id="KW-0443">Lipid metabolism</keyword>
<comment type="catalytic activity">
    <reaction evidence="1">
        <text>a 1,2-diacyl-sn-glycero-3-phosphocholine + H2O = a 1,2-diacyl-sn-glycero-3-phosphate + choline + H(+)</text>
        <dbReference type="Rhea" id="RHEA:14445"/>
        <dbReference type="ChEBI" id="CHEBI:15354"/>
        <dbReference type="ChEBI" id="CHEBI:15377"/>
        <dbReference type="ChEBI" id="CHEBI:15378"/>
        <dbReference type="ChEBI" id="CHEBI:57643"/>
        <dbReference type="ChEBI" id="CHEBI:58608"/>
        <dbReference type="EC" id="3.1.4.4"/>
    </reaction>
</comment>
<proteinExistence type="inferred from homology"/>
<organism evidence="8">
    <name type="scientific">candidate division WOR-3 bacterium</name>
    <dbReference type="NCBI Taxonomy" id="2052148"/>
    <lineage>
        <taxon>Bacteria</taxon>
        <taxon>Bacteria division WOR-3</taxon>
    </lineage>
</organism>
<evidence type="ECO:0000256" key="5">
    <source>
        <dbReference type="ARBA" id="ARBA00022963"/>
    </source>
</evidence>
<dbReference type="Pfam" id="PF13091">
    <property type="entry name" value="PLDc_2"/>
    <property type="match status" value="1"/>
</dbReference>
<dbReference type="EC" id="3.1.4.4" evidence="3"/>
<evidence type="ECO:0000256" key="1">
    <source>
        <dbReference type="ARBA" id="ARBA00000798"/>
    </source>
</evidence>
<dbReference type="InterPro" id="IPR051406">
    <property type="entry name" value="PLD_domain"/>
</dbReference>
<dbReference type="GO" id="GO:0004630">
    <property type="term" value="F:phospholipase D activity"/>
    <property type="evidence" value="ECO:0007669"/>
    <property type="project" value="UniProtKB-EC"/>
</dbReference>
<gene>
    <name evidence="8" type="ORF">ENV67_04110</name>
</gene>
<evidence type="ECO:0000256" key="2">
    <source>
        <dbReference type="ARBA" id="ARBA00008664"/>
    </source>
</evidence>
<comment type="caution">
    <text evidence="8">The sequence shown here is derived from an EMBL/GenBank/DDBJ whole genome shotgun (WGS) entry which is preliminary data.</text>
</comment>
<feature type="domain" description="PLD phosphodiesterase" evidence="7">
    <location>
        <begin position="108"/>
        <end position="135"/>
    </location>
</feature>
<dbReference type="SUPFAM" id="SSF56024">
    <property type="entry name" value="Phospholipase D/nuclease"/>
    <property type="match status" value="1"/>
</dbReference>
<keyword evidence="4" id="KW-0378">Hydrolase</keyword>
<dbReference type="PANTHER" id="PTHR43856:SF1">
    <property type="entry name" value="MITOCHONDRIAL CARDIOLIPIN HYDROLASE"/>
    <property type="match status" value="1"/>
</dbReference>
<dbReference type="Gene3D" id="3.30.870.10">
    <property type="entry name" value="Endonuclease Chain A"/>
    <property type="match status" value="1"/>
</dbReference>
<dbReference type="InterPro" id="IPR025202">
    <property type="entry name" value="PLD-like_dom"/>
</dbReference>
<evidence type="ECO:0000313" key="8">
    <source>
        <dbReference type="EMBL" id="HGW91709.1"/>
    </source>
</evidence>
<dbReference type="GO" id="GO:0006793">
    <property type="term" value="P:phosphorus metabolic process"/>
    <property type="evidence" value="ECO:0007669"/>
    <property type="project" value="UniProtKB-ARBA"/>
</dbReference>
<evidence type="ECO:0000259" key="7">
    <source>
        <dbReference type="PROSITE" id="PS50035"/>
    </source>
</evidence>
<dbReference type="PROSITE" id="PS50035">
    <property type="entry name" value="PLD"/>
    <property type="match status" value="1"/>
</dbReference>
<evidence type="ECO:0000256" key="4">
    <source>
        <dbReference type="ARBA" id="ARBA00022801"/>
    </source>
</evidence>
<protein>
    <recommendedName>
        <fullName evidence="3">phospholipase D</fullName>
        <ecNumber evidence="3">3.1.4.4</ecNumber>
    </recommendedName>
</protein>